<protein>
    <submittedName>
        <fullName evidence="1">Uncharacterized protein</fullName>
    </submittedName>
</protein>
<dbReference type="Proteomes" id="UP000828922">
    <property type="component" value="Linkage Group LG07"/>
</dbReference>
<name>A0ACB8HIL7_9BRYO</name>
<evidence type="ECO:0000313" key="2">
    <source>
        <dbReference type="Proteomes" id="UP000828922"/>
    </source>
</evidence>
<sequence length="186" mass="21104">MHEGVAHEFALMFDMKLVLLGVRTSIVATGSGRFGRPAGRSKEADIGYKPCSRDMEDEWPSFVIEVGVSESLAMLRRDAAFWITNSDGKTRILILLSIDRRDRQILVERWKEVPRTRPNQSTNNYSRIPGMMHSLTLNANVQYDGPSLEILAEKLFDVLPENISGGEFLFTPDNLIVFNRIWSAFL</sequence>
<keyword evidence="2" id="KW-1185">Reference proteome</keyword>
<reference evidence="2" key="1">
    <citation type="journal article" date="2022" name="New Phytol.">
        <title>Phylogenomic structure and speciation in an emerging model: the Sphagnum magellanicum complex (Bryophyta).</title>
        <authorList>
            <person name="Shaw A.J."/>
            <person name="Piatkowski B."/>
            <person name="Duffy A.M."/>
            <person name="Aguero B."/>
            <person name="Imwattana K."/>
            <person name="Nieto-Lugilde M."/>
            <person name="Healey A."/>
            <person name="Weston D.J."/>
            <person name="Patel M.N."/>
            <person name="Schmutz J."/>
            <person name="Grimwood J."/>
            <person name="Yavitt J.B."/>
            <person name="Hassel K."/>
            <person name="Stenoien H.K."/>
            <person name="Flatberg K.I."/>
            <person name="Bickford C.P."/>
            <person name="Hicks K.A."/>
        </authorList>
    </citation>
    <scope>NUCLEOTIDE SEQUENCE [LARGE SCALE GENOMIC DNA]</scope>
</reference>
<organism evidence="1 2">
    <name type="scientific">Sphagnum magellanicum</name>
    <dbReference type="NCBI Taxonomy" id="128215"/>
    <lineage>
        <taxon>Eukaryota</taxon>
        <taxon>Viridiplantae</taxon>
        <taxon>Streptophyta</taxon>
        <taxon>Embryophyta</taxon>
        <taxon>Bryophyta</taxon>
        <taxon>Sphagnophytina</taxon>
        <taxon>Sphagnopsida</taxon>
        <taxon>Sphagnales</taxon>
        <taxon>Sphagnaceae</taxon>
        <taxon>Sphagnum</taxon>
    </lineage>
</organism>
<accession>A0ACB8HIL7</accession>
<evidence type="ECO:0000313" key="1">
    <source>
        <dbReference type="EMBL" id="KAH9556064.1"/>
    </source>
</evidence>
<comment type="caution">
    <text evidence="1">The sequence shown here is derived from an EMBL/GenBank/DDBJ whole genome shotgun (WGS) entry which is preliminary data.</text>
</comment>
<dbReference type="EMBL" id="CM038913">
    <property type="protein sequence ID" value="KAH9556064.1"/>
    <property type="molecule type" value="Genomic_DNA"/>
</dbReference>
<proteinExistence type="predicted"/>
<gene>
    <name evidence="1" type="ORF">CY35_07G007500</name>
</gene>